<protein>
    <recommendedName>
        <fullName evidence="6">DUF2927 domain-containing protein</fullName>
    </recommendedName>
</protein>
<feature type="chain" id="PRO_5042869452" description="DUF2927 domain-containing protein" evidence="1">
    <location>
        <begin position="32"/>
        <end position="467"/>
    </location>
</feature>
<sequence length="467" mass="50843">MTRPASARPTPPLFAVALGLGLALLAGCAPAPVQPPGESARAARPVIRPAMPLPPMKRFGRYQAQPVTLSNTDLARDFLDLSFSLESGRPLPWMSRFEGPVTLALRGPVPATAPRDLEVLLSRLRTEARIPIHRTDGPANITVEFLPRARLQALAPQAACFVAPSVSSWAEFRRARGSAGATWAALVQRRRLAVFIPSDTSPQEVRDCLNEEIAQALGPLDDLYRLTDSVFDDDNFQNVLTGFDMLMLRLYYAPELPSGTTRAEAAERLPAILARINPRGQTIAPRPAPTPTPRAWISAIETALGAHTTEPRRRAAAQTAVAIAQSRGWQDARMAFSLFVLGRIERVDEPEQALQALRAARALYARLPDTAVQRAHVDMQLAAYALAAEQPDRALKLIDAARPVALRAQNAALLATLLLMRSDALMMQGQRAAARAARLDSIGWARYGFGTERAILYRMEQIASLSG</sequence>
<dbReference type="EMBL" id="BNAB01000027">
    <property type="protein sequence ID" value="GHE05668.1"/>
    <property type="molecule type" value="Genomic_DNA"/>
</dbReference>
<dbReference type="EMBL" id="FNOB01000028">
    <property type="protein sequence ID" value="SDX76021.1"/>
    <property type="molecule type" value="Genomic_DNA"/>
</dbReference>
<dbReference type="Proteomes" id="UP000634647">
    <property type="component" value="Unassembled WGS sequence"/>
</dbReference>
<proteinExistence type="predicted"/>
<reference evidence="2" key="1">
    <citation type="journal article" date="2014" name="Int. J. Syst. Evol. Microbiol.">
        <title>Complete genome sequence of Corynebacterium casei LMG S-19264T (=DSM 44701T), isolated from a smear-ripened cheese.</title>
        <authorList>
            <consortium name="US DOE Joint Genome Institute (JGI-PGF)"/>
            <person name="Walter F."/>
            <person name="Albersmeier A."/>
            <person name="Kalinowski J."/>
            <person name="Ruckert C."/>
        </authorList>
    </citation>
    <scope>NUCLEOTIDE SEQUENCE</scope>
    <source>
        <strain evidence="2">CGMCC 1.10859</strain>
    </source>
</reference>
<keyword evidence="1" id="KW-0732">Signal</keyword>
<name>A0AAN5A163_9RHOB</name>
<gene>
    <name evidence="2" type="ORF">GCM10008024_37330</name>
    <name evidence="3" type="ORF">SAMN05444006_1285</name>
</gene>
<dbReference type="RefSeq" id="WP_081824921.1">
    <property type="nucleotide sequence ID" value="NZ_BNAB01000027.1"/>
</dbReference>
<dbReference type="Proteomes" id="UP000199541">
    <property type="component" value="Unassembled WGS sequence"/>
</dbReference>
<dbReference type="InterPro" id="IPR021323">
    <property type="entry name" value="DUF2927"/>
</dbReference>
<accession>A0AAN5A163</accession>
<evidence type="ECO:0000313" key="5">
    <source>
        <dbReference type="Proteomes" id="UP000634647"/>
    </source>
</evidence>
<keyword evidence="4" id="KW-1185">Reference proteome</keyword>
<dbReference type="PROSITE" id="PS51257">
    <property type="entry name" value="PROKAR_LIPOPROTEIN"/>
    <property type="match status" value="1"/>
</dbReference>
<dbReference type="Pfam" id="PF11150">
    <property type="entry name" value="DUF2927"/>
    <property type="match status" value="1"/>
</dbReference>
<reference evidence="2" key="3">
    <citation type="submission" date="2023-06" db="EMBL/GenBank/DDBJ databases">
        <authorList>
            <person name="Sun Q."/>
            <person name="Zhou Y."/>
        </authorList>
    </citation>
    <scope>NUCLEOTIDE SEQUENCE</scope>
    <source>
        <strain evidence="2">CGMCC 1.10859</strain>
    </source>
</reference>
<dbReference type="AlphaFoldDB" id="A0AAN5A163"/>
<organism evidence="2 5">
    <name type="scientific">Allgaiera indica</name>
    <dbReference type="NCBI Taxonomy" id="765699"/>
    <lineage>
        <taxon>Bacteria</taxon>
        <taxon>Pseudomonadati</taxon>
        <taxon>Pseudomonadota</taxon>
        <taxon>Alphaproteobacteria</taxon>
        <taxon>Rhodobacterales</taxon>
        <taxon>Paracoccaceae</taxon>
        <taxon>Allgaiera</taxon>
    </lineage>
</organism>
<evidence type="ECO:0008006" key="6">
    <source>
        <dbReference type="Google" id="ProtNLM"/>
    </source>
</evidence>
<comment type="caution">
    <text evidence="2">The sequence shown here is derived from an EMBL/GenBank/DDBJ whole genome shotgun (WGS) entry which is preliminary data.</text>
</comment>
<evidence type="ECO:0000313" key="2">
    <source>
        <dbReference type="EMBL" id="GHE05668.1"/>
    </source>
</evidence>
<evidence type="ECO:0000256" key="1">
    <source>
        <dbReference type="SAM" id="SignalP"/>
    </source>
</evidence>
<feature type="signal peptide" evidence="1">
    <location>
        <begin position="1"/>
        <end position="31"/>
    </location>
</feature>
<evidence type="ECO:0000313" key="4">
    <source>
        <dbReference type="Proteomes" id="UP000199541"/>
    </source>
</evidence>
<evidence type="ECO:0000313" key="3">
    <source>
        <dbReference type="EMBL" id="SDX76021.1"/>
    </source>
</evidence>
<reference evidence="3 4" key="2">
    <citation type="submission" date="2016-10" db="EMBL/GenBank/DDBJ databases">
        <authorList>
            <person name="Varghese N."/>
            <person name="Submissions S."/>
        </authorList>
    </citation>
    <scope>NUCLEOTIDE SEQUENCE [LARGE SCALE GENOMIC DNA]</scope>
    <source>
        <strain evidence="3 4">DSM 24802</strain>
    </source>
</reference>